<dbReference type="PROSITE" id="PS50280">
    <property type="entry name" value="SET"/>
    <property type="match status" value="1"/>
</dbReference>
<name>A0A1W4WG27_AGRPL</name>
<dbReference type="AlphaFoldDB" id="A0A1W4WG27"/>
<feature type="domain" description="MYND-type" evidence="6">
    <location>
        <begin position="7"/>
        <end position="43"/>
    </location>
</feature>
<dbReference type="Proteomes" id="UP000192223">
    <property type="component" value="Unplaced"/>
</dbReference>
<dbReference type="SUPFAM" id="SSF144232">
    <property type="entry name" value="HIT/MYND zinc finger-like"/>
    <property type="match status" value="1"/>
</dbReference>
<dbReference type="RefSeq" id="XP_018322879.1">
    <property type="nucleotide sequence ID" value="XM_018467377.2"/>
</dbReference>
<evidence type="ECO:0000256" key="4">
    <source>
        <dbReference type="PROSITE-ProRule" id="PRU00134"/>
    </source>
</evidence>
<dbReference type="InterPro" id="IPR046341">
    <property type="entry name" value="SET_dom_sf"/>
</dbReference>
<dbReference type="Gene3D" id="6.10.140.2220">
    <property type="match status" value="2"/>
</dbReference>
<proteinExistence type="predicted"/>
<dbReference type="SMART" id="SM00317">
    <property type="entry name" value="SET"/>
    <property type="match status" value="1"/>
</dbReference>
<dbReference type="InterPro" id="IPR001214">
    <property type="entry name" value="SET_dom"/>
</dbReference>
<dbReference type="InterPro" id="IPR053010">
    <property type="entry name" value="SET_SmydA-8"/>
</dbReference>
<dbReference type="Gene3D" id="2.170.270.10">
    <property type="entry name" value="SET domain"/>
    <property type="match status" value="1"/>
</dbReference>
<dbReference type="STRING" id="224129.A0A1W4WG27"/>
<keyword evidence="1" id="KW-0479">Metal-binding</keyword>
<reference evidence="8" key="1">
    <citation type="submission" date="2025-08" db="UniProtKB">
        <authorList>
            <consortium name="RefSeq"/>
        </authorList>
    </citation>
    <scope>IDENTIFICATION</scope>
    <source>
        <tissue evidence="8">Entire body</tissue>
    </source>
</reference>
<dbReference type="GO" id="GO:0008757">
    <property type="term" value="F:S-adenosylmethionine-dependent methyltransferase activity"/>
    <property type="evidence" value="ECO:0007669"/>
    <property type="project" value="UniProtKB-ARBA"/>
</dbReference>
<evidence type="ECO:0000256" key="3">
    <source>
        <dbReference type="ARBA" id="ARBA00022833"/>
    </source>
</evidence>
<evidence type="ECO:0000256" key="1">
    <source>
        <dbReference type="ARBA" id="ARBA00022723"/>
    </source>
</evidence>
<gene>
    <name evidence="8" type="primary">LOC108735423</name>
</gene>
<feature type="domain" description="SET" evidence="5">
    <location>
        <begin position="44"/>
        <end position="279"/>
    </location>
</feature>
<dbReference type="FunCoup" id="A0A1W4WG27">
    <property type="interactions" value="17"/>
</dbReference>
<evidence type="ECO:0000313" key="7">
    <source>
        <dbReference type="Proteomes" id="UP000192223"/>
    </source>
</evidence>
<keyword evidence="3" id="KW-0862">Zinc</keyword>
<dbReference type="PROSITE" id="PS01360">
    <property type="entry name" value="ZF_MYND_1"/>
    <property type="match status" value="1"/>
</dbReference>
<accession>A0A1W4WG27</accession>
<dbReference type="GO" id="GO:0008270">
    <property type="term" value="F:zinc ion binding"/>
    <property type="evidence" value="ECO:0007669"/>
    <property type="project" value="UniProtKB-KW"/>
</dbReference>
<dbReference type="GO" id="GO:0008170">
    <property type="term" value="F:N-methyltransferase activity"/>
    <property type="evidence" value="ECO:0007669"/>
    <property type="project" value="UniProtKB-ARBA"/>
</dbReference>
<dbReference type="SUPFAM" id="SSF82199">
    <property type="entry name" value="SET domain"/>
    <property type="match status" value="1"/>
</dbReference>
<dbReference type="PANTHER" id="PTHR46455:SF4">
    <property type="entry name" value="GH11294P"/>
    <property type="match status" value="1"/>
</dbReference>
<dbReference type="PROSITE" id="PS50865">
    <property type="entry name" value="ZF_MYND_2"/>
    <property type="match status" value="1"/>
</dbReference>
<sequence length="537" mass="61290">MSEFSKCAVCQKSAEQKCGGCFSVFYCSKEHQITDWKTHRKDCFPFKICEDPHLGRYLKATKPIKKGEKVLQELPLVWGPLQHTKPVCLGCGKGLNSQTCRPCEKCGWPVCSERCEKSSNHIPECSFTTAVGKRITIDVFDAPHPSYQCITPLRCLYIKQNMPDIWEKLDRLKSHCEERKKTEKYEQDKYFVANFLRSFFQLEEVCTDEEILRFCGIVTVNGHEVPLKKPPFVAVYEKTSMFEHSCKANCCKTFTAKGEVLITAGVPIEKGDHLTICYTDPLWGTPNRRYHLSESKFFWCVCPRCSDPTEFGTYLSCLRCKLKECDGILIPETFISENVTTPIIWTCNACNMQIDDEEAQNIVEHVGRDLQAMDKDSTSASKKFLEYYSNILPTNHFYLTDVRLALIEIIGMELEEGLSGVSDDDLHLKLQLCKQLSSLVQILAPAENRLMGTILFEQHAAIAEIGRRRTNFGEEGQGDFYSTLQEAKRILTEAATLLKNEPEEIREGKLYKQAKFALDNMEIILANFVRANKETLI</sequence>
<dbReference type="GO" id="GO:0008276">
    <property type="term" value="F:protein methyltransferase activity"/>
    <property type="evidence" value="ECO:0007669"/>
    <property type="project" value="UniProtKB-ARBA"/>
</dbReference>
<protein>
    <submittedName>
        <fullName evidence="8">SET domain-containing protein SmydA-8-like</fullName>
    </submittedName>
</protein>
<dbReference type="Pfam" id="PF01753">
    <property type="entry name" value="zf-MYND"/>
    <property type="match status" value="1"/>
</dbReference>
<organism evidence="7 8">
    <name type="scientific">Agrilus planipennis</name>
    <name type="common">Emerald ash borer</name>
    <name type="synonym">Agrilus marcopoli</name>
    <dbReference type="NCBI Taxonomy" id="224129"/>
    <lineage>
        <taxon>Eukaryota</taxon>
        <taxon>Metazoa</taxon>
        <taxon>Ecdysozoa</taxon>
        <taxon>Arthropoda</taxon>
        <taxon>Hexapoda</taxon>
        <taxon>Insecta</taxon>
        <taxon>Pterygota</taxon>
        <taxon>Neoptera</taxon>
        <taxon>Endopterygota</taxon>
        <taxon>Coleoptera</taxon>
        <taxon>Polyphaga</taxon>
        <taxon>Elateriformia</taxon>
        <taxon>Buprestoidea</taxon>
        <taxon>Buprestidae</taxon>
        <taxon>Agrilinae</taxon>
        <taxon>Agrilus</taxon>
    </lineage>
</organism>
<dbReference type="CDD" id="cd20071">
    <property type="entry name" value="SET_SMYD"/>
    <property type="match status" value="1"/>
</dbReference>
<dbReference type="PANTHER" id="PTHR46455">
    <property type="entry name" value="SET AND MYND DOMAIN CONTAINING, ARTHROPOD-SPECIFIC, MEMBER 4, ISOFORM A"/>
    <property type="match status" value="1"/>
</dbReference>
<evidence type="ECO:0000259" key="5">
    <source>
        <dbReference type="PROSITE" id="PS50280"/>
    </source>
</evidence>
<keyword evidence="2 4" id="KW-0863">Zinc-finger</keyword>
<dbReference type="KEGG" id="apln:108735423"/>
<dbReference type="InParanoid" id="A0A1W4WG27"/>
<dbReference type="OrthoDB" id="5952526at2759"/>
<dbReference type="Pfam" id="PF00856">
    <property type="entry name" value="SET"/>
    <property type="match status" value="1"/>
</dbReference>
<dbReference type="InterPro" id="IPR002893">
    <property type="entry name" value="Znf_MYND"/>
</dbReference>
<keyword evidence="7" id="KW-1185">Reference proteome</keyword>
<dbReference type="Gene3D" id="1.10.220.160">
    <property type="match status" value="1"/>
</dbReference>
<dbReference type="GeneID" id="108735423"/>
<evidence type="ECO:0000259" key="6">
    <source>
        <dbReference type="PROSITE" id="PS50865"/>
    </source>
</evidence>
<evidence type="ECO:0000256" key="2">
    <source>
        <dbReference type="ARBA" id="ARBA00022771"/>
    </source>
</evidence>
<evidence type="ECO:0000313" key="8">
    <source>
        <dbReference type="RefSeq" id="XP_018322879.1"/>
    </source>
</evidence>